<dbReference type="EMBL" id="SDPQ02000001">
    <property type="protein sequence ID" value="KAA1400415.1"/>
    <property type="molecule type" value="Genomic_DNA"/>
</dbReference>
<keyword evidence="4" id="KW-1185">Reference proteome</keyword>
<feature type="transmembrane region" description="Helical" evidence="1">
    <location>
        <begin position="245"/>
        <end position="265"/>
    </location>
</feature>
<feature type="transmembrane region" description="Helical" evidence="1">
    <location>
        <begin position="204"/>
        <end position="225"/>
    </location>
</feature>
<protein>
    <recommendedName>
        <fullName evidence="5">Glycosyltransferase RgtA/B/C/D-like domain-containing protein</fullName>
    </recommendedName>
</protein>
<evidence type="ECO:0000256" key="2">
    <source>
        <dbReference type="SAM" id="SignalP"/>
    </source>
</evidence>
<feature type="transmembrane region" description="Helical" evidence="1">
    <location>
        <begin position="88"/>
        <end position="106"/>
    </location>
</feature>
<keyword evidence="1" id="KW-0472">Membrane</keyword>
<feature type="transmembrane region" description="Helical" evidence="1">
    <location>
        <begin position="167"/>
        <end position="192"/>
    </location>
</feature>
<feature type="signal peptide" evidence="2">
    <location>
        <begin position="1"/>
        <end position="25"/>
    </location>
</feature>
<evidence type="ECO:0008006" key="5">
    <source>
        <dbReference type="Google" id="ProtNLM"/>
    </source>
</evidence>
<dbReference type="OrthoDB" id="3463714at2"/>
<keyword evidence="1" id="KW-1133">Transmembrane helix</keyword>
<reference evidence="3" key="1">
    <citation type="submission" date="2019-09" db="EMBL/GenBank/DDBJ databases">
        <authorList>
            <person name="Li J."/>
        </authorList>
    </citation>
    <scope>NUCLEOTIDE SEQUENCE [LARGE SCALE GENOMIC DNA]</scope>
    <source>
        <strain evidence="3">JCM 14732</strain>
    </source>
</reference>
<keyword evidence="1" id="KW-0812">Transmembrane</keyword>
<sequence length="464" mass="49546">MSQRAFRWAGIAALLILMARLASVAAQPLSNADTWFNLRLGADIGAPWHWADPPQWSTYATTDWVPTQPLAAAAMSAVERVAGLPGVAWLYGVGLLTFLLTVYGICRAYASPLIAALGTCLALIGASGSLSARPQLISLVLVPLVVHVWLRTQEDGRARWWLVPMTWLWAMCHGFWIVGVAIGFAVTAGLLLAGPSRRQAARLALVPLASLAAAALTPVGPKLLLTPFVVNDRSHLISEWQRASFASIEPWPAAIMVVLAGVLLASRKQLTVAEGLLIAMAAGGIVLNGRTVALAGLIVVPLCVRALQERVSFPLDAGSRSVELRRLWLTGAAMAVVLGLVVPHTSDEPAKVPTAFDARLDAVRDGETVLNDPPAGSWLVWRHPQVNVVVDGLFDAYPVSHLERTLSVMQAQPGWQAYVARADPVLAVLVAGEPLVGALRDSGWRLVDEDAGYVLLEPPKSGRP</sequence>
<comment type="caution">
    <text evidence="3">The sequence shown here is derived from an EMBL/GenBank/DDBJ whole genome shotgun (WGS) entry which is preliminary data.</text>
</comment>
<name>A0A5M4FLR6_9ACTN</name>
<organism evidence="3 4">
    <name type="scientific">Aeromicrobium ginsengisoli</name>
    <dbReference type="NCBI Taxonomy" id="363867"/>
    <lineage>
        <taxon>Bacteria</taxon>
        <taxon>Bacillati</taxon>
        <taxon>Actinomycetota</taxon>
        <taxon>Actinomycetes</taxon>
        <taxon>Propionibacteriales</taxon>
        <taxon>Nocardioidaceae</taxon>
        <taxon>Aeromicrobium</taxon>
    </lineage>
</organism>
<dbReference type="AlphaFoldDB" id="A0A5M4FLR6"/>
<feature type="chain" id="PRO_5038905467" description="Glycosyltransferase RgtA/B/C/D-like domain-containing protein" evidence="2">
    <location>
        <begin position="26"/>
        <end position="464"/>
    </location>
</feature>
<proteinExistence type="predicted"/>
<gene>
    <name evidence="3" type="ORF">ESP70_006755</name>
</gene>
<feature type="transmembrane region" description="Helical" evidence="1">
    <location>
        <begin position="277"/>
        <end position="307"/>
    </location>
</feature>
<evidence type="ECO:0000313" key="3">
    <source>
        <dbReference type="EMBL" id="KAA1400415.1"/>
    </source>
</evidence>
<feature type="transmembrane region" description="Helical" evidence="1">
    <location>
        <begin position="113"/>
        <end position="132"/>
    </location>
</feature>
<evidence type="ECO:0000256" key="1">
    <source>
        <dbReference type="SAM" id="Phobius"/>
    </source>
</evidence>
<keyword evidence="2" id="KW-0732">Signal</keyword>
<accession>A0A5M4FLR6</accession>
<dbReference type="RefSeq" id="WP_149688507.1">
    <property type="nucleotide sequence ID" value="NZ_SDPQ02000001.1"/>
</dbReference>
<dbReference type="Proteomes" id="UP000380867">
    <property type="component" value="Unassembled WGS sequence"/>
</dbReference>
<evidence type="ECO:0000313" key="4">
    <source>
        <dbReference type="Proteomes" id="UP000380867"/>
    </source>
</evidence>